<feature type="domain" description="Major facilitator superfamily (MFS) profile" evidence="9">
    <location>
        <begin position="15"/>
        <end position="395"/>
    </location>
</feature>
<dbReference type="InterPro" id="IPR020846">
    <property type="entry name" value="MFS_dom"/>
</dbReference>
<dbReference type="GO" id="GO:1990961">
    <property type="term" value="P:xenobiotic detoxification by transmembrane export across the plasma membrane"/>
    <property type="evidence" value="ECO:0007669"/>
    <property type="project" value="InterPro"/>
</dbReference>
<evidence type="ECO:0000259" key="9">
    <source>
        <dbReference type="PROSITE" id="PS50850"/>
    </source>
</evidence>
<feature type="transmembrane region" description="Helical" evidence="8">
    <location>
        <begin position="344"/>
        <end position="365"/>
    </location>
</feature>
<evidence type="ECO:0000256" key="6">
    <source>
        <dbReference type="ARBA" id="ARBA00022989"/>
    </source>
</evidence>
<evidence type="ECO:0000256" key="4">
    <source>
        <dbReference type="ARBA" id="ARBA00022475"/>
    </source>
</evidence>
<feature type="transmembrane region" description="Helical" evidence="8">
    <location>
        <begin position="139"/>
        <end position="162"/>
    </location>
</feature>
<keyword evidence="6 8" id="KW-1133">Transmembrane helix</keyword>
<dbReference type="CDD" id="cd17320">
    <property type="entry name" value="MFS_MdfA_MDR_like"/>
    <property type="match status" value="1"/>
</dbReference>
<reference evidence="10" key="1">
    <citation type="journal article" date="2015" name="J. Antimicrob. Chemother.">
        <title>Characterization of a genomic island in Stenotrophomonas maltophilia that carries a novel floR gene variant.</title>
        <authorList>
            <person name="He T."/>
            <person name="Shen J."/>
            <person name="Schwarz S."/>
            <person name="Wu C."/>
            <person name="Wang Y."/>
        </authorList>
    </citation>
    <scope>NUCLEOTIDE SEQUENCE</scope>
    <source>
        <strain evidence="10">GZP-Sm1</strain>
    </source>
</reference>
<keyword evidence="5 8" id="KW-0812">Transmembrane</keyword>
<keyword evidence="7 8" id="KW-0472">Membrane</keyword>
<feature type="transmembrane region" description="Helical" evidence="8">
    <location>
        <begin position="106"/>
        <end position="127"/>
    </location>
</feature>
<evidence type="ECO:0000256" key="5">
    <source>
        <dbReference type="ARBA" id="ARBA00022692"/>
    </source>
</evidence>
<dbReference type="Pfam" id="PF07690">
    <property type="entry name" value="MFS_1"/>
    <property type="match status" value="1"/>
</dbReference>
<accession>A0A0A0QY56</accession>
<dbReference type="PROSITE" id="PS50850">
    <property type="entry name" value="MFS"/>
    <property type="match status" value="1"/>
</dbReference>
<dbReference type="GO" id="GO:0042910">
    <property type="term" value="F:xenobiotic transmembrane transporter activity"/>
    <property type="evidence" value="ECO:0007669"/>
    <property type="project" value="InterPro"/>
</dbReference>
<feature type="transmembrane region" description="Helical" evidence="8">
    <location>
        <begin position="275"/>
        <end position="297"/>
    </location>
</feature>
<name>A0A0A0QY56_STEMA</name>
<dbReference type="InterPro" id="IPR011701">
    <property type="entry name" value="MFS"/>
</dbReference>
<feature type="transmembrane region" description="Helical" evidence="8">
    <location>
        <begin position="309"/>
        <end position="332"/>
    </location>
</feature>
<evidence type="ECO:0000256" key="7">
    <source>
        <dbReference type="ARBA" id="ARBA00023136"/>
    </source>
</evidence>
<dbReference type="SUPFAM" id="SSF103473">
    <property type="entry name" value="MFS general substrate transporter"/>
    <property type="match status" value="1"/>
</dbReference>
<dbReference type="NCBIfam" id="NF033134">
    <property type="entry name" value="cmlA_floR"/>
    <property type="match status" value="1"/>
</dbReference>
<organism evidence="10">
    <name type="scientific">Stenotrophomonas maltophilia</name>
    <name type="common">Pseudomonas maltophilia</name>
    <name type="synonym">Xanthomonas maltophilia</name>
    <dbReference type="NCBI Taxonomy" id="40324"/>
    <lineage>
        <taxon>Bacteria</taxon>
        <taxon>Pseudomonadati</taxon>
        <taxon>Pseudomonadota</taxon>
        <taxon>Gammaproteobacteria</taxon>
        <taxon>Lysobacterales</taxon>
        <taxon>Lysobacteraceae</taxon>
        <taxon>Stenotrophomonas</taxon>
        <taxon>Stenotrophomonas maltophilia group</taxon>
    </lineage>
</organism>
<feature type="transmembrane region" description="Helical" evidence="8">
    <location>
        <begin position="245"/>
        <end position="263"/>
    </location>
</feature>
<dbReference type="PANTHER" id="PTHR23502:SF132">
    <property type="entry name" value="POLYAMINE TRANSPORTER 2-RELATED"/>
    <property type="match status" value="1"/>
</dbReference>
<keyword evidence="3 8" id="KW-0813">Transport</keyword>
<dbReference type="AlphaFoldDB" id="A0A0A0QY56"/>
<sequence length="404" mass="42360">MTTTRPAWAYTLPAALLLMAPFDILASLAMDIYLPVVPAMPGILNTTPSTIQLTLSLYMVMLGVGQVIFGPLSDRIGRRPVLLAGGVIFVVASLGAAWSSTAAALVAFRLLQAVGASAALVATFATVRDVYASQPEGVVIYGLFSSMLAFVPALGPIAGALIGEFFGWRAIFVTLAALALPALLNAGFRWHETRPLDGAGTRRSVLPIFASPAFWVYTVGFSAGMGTFFVFFSTAPRVLIGQADYSEIGFSLAFATVAFVMIVTTRFAKSFVARWGIAGCVARGMALLVCGAVLLGIGELYGSPSFLTFVLPMWVMAVGIVVTVSVTANGALAQFDDIAGSAVAFYFCIQSLIVSIVGTLAVTLLNGDTAWPVIVYATTMAVLVSVGLALLRSRDVPSERSPVV</sequence>
<keyword evidence="4" id="KW-1003">Cell membrane</keyword>
<dbReference type="NCBIfam" id="NF000219">
    <property type="entry name" value="FloR"/>
    <property type="match status" value="1"/>
</dbReference>
<dbReference type="Gene3D" id="1.20.1720.10">
    <property type="entry name" value="Multidrug resistance protein D"/>
    <property type="match status" value="1"/>
</dbReference>
<keyword evidence="8" id="KW-0997">Cell inner membrane</keyword>
<evidence type="ECO:0000256" key="1">
    <source>
        <dbReference type="ARBA" id="ARBA00004651"/>
    </source>
</evidence>
<feature type="transmembrane region" description="Helical" evidence="8">
    <location>
        <begin position="209"/>
        <end position="233"/>
    </location>
</feature>
<feature type="transmembrane region" description="Helical" evidence="8">
    <location>
        <begin position="81"/>
        <end position="100"/>
    </location>
</feature>
<evidence type="ECO:0000256" key="8">
    <source>
        <dbReference type="RuleBase" id="RU365088"/>
    </source>
</evidence>
<comment type="similarity">
    <text evidence="2 8">Belongs to the major facilitator superfamily. Bcr/CmlA family.</text>
</comment>
<evidence type="ECO:0000256" key="3">
    <source>
        <dbReference type="ARBA" id="ARBA00022448"/>
    </source>
</evidence>
<feature type="transmembrane region" description="Helical" evidence="8">
    <location>
        <begin position="371"/>
        <end position="391"/>
    </location>
</feature>
<comment type="subcellular location">
    <subcellularLocation>
        <location evidence="8">Cell inner membrane</location>
        <topology evidence="8">Multi-pass membrane protein</topology>
    </subcellularLocation>
    <subcellularLocation>
        <location evidence="1">Cell membrane</location>
        <topology evidence="1">Multi-pass membrane protein</topology>
    </subcellularLocation>
</comment>
<gene>
    <name evidence="10" type="primary">floRv</name>
</gene>
<dbReference type="EMBL" id="KM649682">
    <property type="protein sequence ID" value="AIU94575.1"/>
    <property type="molecule type" value="Genomic_DNA"/>
</dbReference>
<dbReference type="NCBIfam" id="TIGR00710">
    <property type="entry name" value="efflux_Bcr_CflA"/>
    <property type="match status" value="1"/>
</dbReference>
<dbReference type="PANTHER" id="PTHR23502">
    <property type="entry name" value="MAJOR FACILITATOR SUPERFAMILY"/>
    <property type="match status" value="1"/>
</dbReference>
<dbReference type="InterPro" id="IPR004812">
    <property type="entry name" value="Efflux_drug-R_Bcr/CmlA"/>
</dbReference>
<feature type="transmembrane region" description="Helical" evidence="8">
    <location>
        <begin position="168"/>
        <end position="188"/>
    </location>
</feature>
<dbReference type="InterPro" id="IPR036259">
    <property type="entry name" value="MFS_trans_sf"/>
</dbReference>
<comment type="caution">
    <text evidence="8">Lacks conserved residue(s) required for the propagation of feature annotation.</text>
</comment>
<protein>
    <recommendedName>
        <fullName evidence="8">Bcr/CflA family efflux transporter</fullName>
    </recommendedName>
</protein>
<evidence type="ECO:0000256" key="2">
    <source>
        <dbReference type="ARBA" id="ARBA00006236"/>
    </source>
</evidence>
<feature type="transmembrane region" description="Helical" evidence="8">
    <location>
        <begin position="50"/>
        <end position="69"/>
    </location>
</feature>
<proteinExistence type="inferred from homology"/>
<evidence type="ECO:0000313" key="10">
    <source>
        <dbReference type="EMBL" id="AIU94575.1"/>
    </source>
</evidence>
<dbReference type="GO" id="GO:0005886">
    <property type="term" value="C:plasma membrane"/>
    <property type="evidence" value="ECO:0007669"/>
    <property type="project" value="UniProtKB-SubCell"/>
</dbReference>